<feature type="region of interest" description="Disordered" evidence="14">
    <location>
        <begin position="748"/>
        <end position="790"/>
    </location>
</feature>
<keyword evidence="7" id="KW-0963">Cytoplasm</keyword>
<evidence type="ECO:0000256" key="5">
    <source>
        <dbReference type="ARBA" id="ARBA00014125"/>
    </source>
</evidence>
<feature type="region of interest" description="Disordered" evidence="14">
    <location>
        <begin position="850"/>
        <end position="948"/>
    </location>
</feature>
<keyword evidence="9" id="KW-0130">Cell adhesion</keyword>
<evidence type="ECO:0000256" key="12">
    <source>
        <dbReference type="ARBA" id="ARBA00023203"/>
    </source>
</evidence>
<dbReference type="InterPro" id="IPR000633">
    <property type="entry name" value="Vinculin_CS"/>
</dbReference>
<dbReference type="Proteomes" id="UP001177023">
    <property type="component" value="Unassembled WGS sequence"/>
</dbReference>
<keyword evidence="10" id="KW-0965">Cell junction</keyword>
<keyword evidence="16" id="KW-1185">Reference proteome</keyword>
<keyword evidence="11" id="KW-0472">Membrane</keyword>
<protein>
    <recommendedName>
        <fullName evidence="5">Vinculin</fullName>
    </recommendedName>
</protein>
<gene>
    <name evidence="15" type="ORF">MSPICULIGERA_LOCUS17978</name>
</gene>
<sequence length="1270" mass="141878">MPVFHTKTIENILEPVAQQLHYVVAVAEACARQGPRPEEPPVAPPGALSRASSRRSLRSELVAPDTLRTLVTDEDCPVCHLMLPKGGGGIGCVSRLVILHEEAEDGGAMPDLTRPVGLVSHAVDNLIKVGYDTCDHSDDRILQQDMPPALQRVEGSSRLLEDACRNLKGDPYSAPGRQKLIEGARGILQGTSALLLCFDESEVRKIIRGCRKVLDYLAVSEVIESLDDLTQFVKDITPWLSRVSQDVNLRQQELTHQVHREILLRCLDQIKTLSPILICSMKIFIQLGQSPGSRGQQEAAENRNYLAQRMTDEMNEVIRVLQLTTYDEDEWDADNVTVMRKALSAAKSLLAAALEWLADPRGVPGSVGEKAIRRICEYAERIATRALPEDAYVIQRATSEIHQLTDSICQLRNQGRDDERLTQQCAQKLRDLVGTKASSGLLPEALTNAHKAGVGHPAHTAAGRLEQALRWLDNPGVDDGGLGLRAIKMMTDDARKLADQLNPQDRGRLLGLCSDIDRLAGQLADLERRGLGNSPEAHAIRQQLRDKLRELADFMRRILTDRVVEHYADITTPLKQFVEAARADYSVQNREYNFQDKSTNLREHSGRMTSTARLVASCGPCKNKKTVEAIIDQMTPQLVNAGKIRLHNDTDAIDQHFENLHRQYADALHRLRSHVDDAIDTGEFVRASEGAMRKYTDHCEHAISSAHPQSMVDNTSQIARLGNRVLMTAKNEADNSEDPHFVRRVNDAASSLHSGSRGPSSHLDPEDPTESLAPHPNRSMPPTFASGFYYPRSEPNLTEVGFAKERYSEERRRQDEVREERLFEQRRVNYEQRRSQLDLYQLRDFSPSRTPPKYYSYSVSRGNSRATSRGESRSVSPEKVPKFPILSREGSRHSSPGRRYQSNSYHEFQESRPRSVAVQSTGQLHESRGHASRRDYGTWGSRHTSRTIPPMVNHAKSVAMNPRDGGAANHWRGANDHLLDSVRAVGDAITGVQAPPSRNNYHQETIRSTQPSPARHESSQNFHSVQAQPPPQPTIHHKMIVREEIPPPPRPPPPVEISPPPRPPPPPVDEEEEETRAFWERYPLPGGHSQPMLSAAHNLHNELKQWSSHENEIVAAAKRMAILMARLSQLVRGEGGTKKDLIDCAKAIADSSEEVTRLAVQLARQCTDIKMRMTLLQVCERIPTIATQLKILSTVKATMLGSAATIGPYGQPIDGSEEDEEAMQQLCLNAQNLMQSVKDTVRAAEAASIKIRTNSGLRLRWIRKPMWSNF</sequence>
<comment type="similarity">
    <text evidence="4">Belongs to the vinculin/alpha-catenin family.</text>
</comment>
<dbReference type="PRINTS" id="PR00806">
    <property type="entry name" value="VINCULIN"/>
</dbReference>
<evidence type="ECO:0000256" key="1">
    <source>
        <dbReference type="ARBA" id="ARBA00004245"/>
    </source>
</evidence>
<dbReference type="Gene3D" id="1.20.120.810">
    <property type="entry name" value="Vinculin, Vh2 four-helix bundle"/>
    <property type="match status" value="2"/>
</dbReference>
<feature type="region of interest" description="Disordered" evidence="14">
    <location>
        <begin position="33"/>
        <end position="56"/>
    </location>
</feature>
<dbReference type="SUPFAM" id="SSF47220">
    <property type="entry name" value="alpha-catenin/vinculin-like"/>
    <property type="match status" value="7"/>
</dbReference>
<dbReference type="InterPro" id="IPR036723">
    <property type="entry name" value="Alpha-catenin/vinculin-like_sf"/>
</dbReference>
<evidence type="ECO:0000256" key="9">
    <source>
        <dbReference type="ARBA" id="ARBA00022889"/>
    </source>
</evidence>
<feature type="compositionally biased region" description="Polar residues" evidence="14">
    <location>
        <begin position="857"/>
        <end position="875"/>
    </location>
</feature>
<dbReference type="InterPro" id="IPR006077">
    <property type="entry name" value="Vinculin/catenin"/>
</dbReference>
<feature type="compositionally biased region" description="Low complexity" evidence="14">
    <location>
        <begin position="750"/>
        <end position="762"/>
    </location>
</feature>
<evidence type="ECO:0000313" key="16">
    <source>
        <dbReference type="Proteomes" id="UP001177023"/>
    </source>
</evidence>
<dbReference type="InterPro" id="IPR017997">
    <property type="entry name" value="Vinculin"/>
</dbReference>
<evidence type="ECO:0000256" key="7">
    <source>
        <dbReference type="ARBA" id="ARBA00022490"/>
    </source>
</evidence>
<accession>A0AA36D4S0</accession>
<evidence type="ECO:0000256" key="11">
    <source>
        <dbReference type="ARBA" id="ARBA00023136"/>
    </source>
</evidence>
<proteinExistence type="inferred from homology"/>
<dbReference type="GO" id="GO:0015629">
    <property type="term" value="C:actin cytoskeleton"/>
    <property type="evidence" value="ECO:0007669"/>
    <property type="project" value="InterPro"/>
</dbReference>
<dbReference type="AlphaFoldDB" id="A0AA36D4S0"/>
<evidence type="ECO:0000256" key="3">
    <source>
        <dbReference type="ARBA" id="ARBA00004536"/>
    </source>
</evidence>
<keyword evidence="13" id="KW-0206">Cytoskeleton</keyword>
<dbReference type="Gene3D" id="1.20.120.230">
    <property type="entry name" value="Alpha-catenin/vinculin-like"/>
    <property type="match status" value="6"/>
</dbReference>
<evidence type="ECO:0000256" key="4">
    <source>
        <dbReference type="ARBA" id="ARBA00008376"/>
    </source>
</evidence>
<dbReference type="GO" id="GO:0005912">
    <property type="term" value="C:adherens junction"/>
    <property type="evidence" value="ECO:0007669"/>
    <property type="project" value="UniProtKB-SubCell"/>
</dbReference>
<evidence type="ECO:0000256" key="10">
    <source>
        <dbReference type="ARBA" id="ARBA00022949"/>
    </source>
</evidence>
<feature type="compositionally biased region" description="Pro residues" evidence="14">
    <location>
        <begin position="1046"/>
        <end position="1067"/>
    </location>
</feature>
<comment type="subcellular location">
    <subcellularLocation>
        <location evidence="3">Cell junction</location>
        <location evidence="3">Adherens junction</location>
    </subcellularLocation>
    <subcellularLocation>
        <location evidence="2">Cell membrane</location>
        <topology evidence="2">Peripheral membrane protein</topology>
        <orientation evidence="2">Cytoplasmic side</orientation>
    </subcellularLocation>
    <subcellularLocation>
        <location evidence="1">Cytoplasm</location>
        <location evidence="1">Cytoskeleton</location>
    </subcellularLocation>
</comment>
<keyword evidence="8" id="KW-0677">Repeat</keyword>
<evidence type="ECO:0000256" key="6">
    <source>
        <dbReference type="ARBA" id="ARBA00022475"/>
    </source>
</evidence>
<dbReference type="PROSITE" id="PS00664">
    <property type="entry name" value="VINCULIN_2"/>
    <property type="match status" value="2"/>
</dbReference>
<feature type="compositionally biased region" description="Polar residues" evidence="14">
    <location>
        <begin position="996"/>
        <end position="1012"/>
    </location>
</feature>
<comment type="caution">
    <text evidence="15">The sequence shown here is derived from an EMBL/GenBank/DDBJ whole genome shotgun (WGS) entry which is preliminary data.</text>
</comment>
<dbReference type="GO" id="GO:0005886">
    <property type="term" value="C:plasma membrane"/>
    <property type="evidence" value="ECO:0007669"/>
    <property type="project" value="UniProtKB-SubCell"/>
</dbReference>
<evidence type="ECO:0000256" key="2">
    <source>
        <dbReference type="ARBA" id="ARBA00004413"/>
    </source>
</evidence>
<feature type="compositionally biased region" description="Basic and acidic residues" evidence="14">
    <location>
        <begin position="925"/>
        <end position="936"/>
    </location>
</feature>
<keyword evidence="12" id="KW-0009">Actin-binding</keyword>
<dbReference type="GO" id="GO:0005198">
    <property type="term" value="F:structural molecule activity"/>
    <property type="evidence" value="ECO:0007669"/>
    <property type="project" value="InterPro"/>
</dbReference>
<dbReference type="EMBL" id="CATQJA010002657">
    <property type="protein sequence ID" value="CAJ0579773.1"/>
    <property type="molecule type" value="Genomic_DNA"/>
</dbReference>
<evidence type="ECO:0000256" key="8">
    <source>
        <dbReference type="ARBA" id="ARBA00022737"/>
    </source>
</evidence>
<dbReference type="FunFam" id="1.20.120.230:FF:000010">
    <property type="entry name" value="Vinculin a"/>
    <property type="match status" value="1"/>
</dbReference>
<dbReference type="Pfam" id="PF01044">
    <property type="entry name" value="Vinculin"/>
    <property type="match status" value="2"/>
</dbReference>
<reference evidence="15" key="1">
    <citation type="submission" date="2023-06" db="EMBL/GenBank/DDBJ databases">
        <authorList>
            <person name="Delattre M."/>
        </authorList>
    </citation>
    <scope>NUCLEOTIDE SEQUENCE</scope>
    <source>
        <strain evidence="15">AF72</strain>
    </source>
</reference>
<dbReference type="GO" id="GO:0007155">
    <property type="term" value="P:cell adhesion"/>
    <property type="evidence" value="ECO:0007669"/>
    <property type="project" value="UniProtKB-KW"/>
</dbReference>
<name>A0AA36D4S0_9BILA</name>
<feature type="region of interest" description="Disordered" evidence="14">
    <location>
        <begin position="992"/>
        <end position="1075"/>
    </location>
</feature>
<evidence type="ECO:0000256" key="13">
    <source>
        <dbReference type="ARBA" id="ARBA00023212"/>
    </source>
</evidence>
<dbReference type="PROSITE" id="PS00663">
    <property type="entry name" value="VINCULIN_1"/>
    <property type="match status" value="1"/>
</dbReference>
<feature type="non-terminal residue" evidence="15">
    <location>
        <position position="1270"/>
    </location>
</feature>
<organism evidence="15 16">
    <name type="scientific">Mesorhabditis spiculigera</name>
    <dbReference type="NCBI Taxonomy" id="96644"/>
    <lineage>
        <taxon>Eukaryota</taxon>
        <taxon>Metazoa</taxon>
        <taxon>Ecdysozoa</taxon>
        <taxon>Nematoda</taxon>
        <taxon>Chromadorea</taxon>
        <taxon>Rhabditida</taxon>
        <taxon>Rhabditina</taxon>
        <taxon>Rhabditomorpha</taxon>
        <taxon>Rhabditoidea</taxon>
        <taxon>Rhabditidae</taxon>
        <taxon>Mesorhabditinae</taxon>
        <taxon>Mesorhabditis</taxon>
    </lineage>
</organism>
<dbReference type="PANTHER" id="PTHR46180">
    <property type="entry name" value="VINCULIN"/>
    <property type="match status" value="1"/>
</dbReference>
<dbReference type="GO" id="GO:0051015">
    <property type="term" value="F:actin filament binding"/>
    <property type="evidence" value="ECO:0007669"/>
    <property type="project" value="InterPro"/>
</dbReference>
<keyword evidence="6" id="KW-1003">Cell membrane</keyword>
<evidence type="ECO:0000313" key="15">
    <source>
        <dbReference type="EMBL" id="CAJ0579773.1"/>
    </source>
</evidence>
<evidence type="ECO:0000256" key="14">
    <source>
        <dbReference type="SAM" id="MobiDB-lite"/>
    </source>
</evidence>